<dbReference type="HOGENOM" id="CLU_3259945_0_0_6"/>
<name>A0A077NW76_XENBV</name>
<sequence length="42" mass="4990">MVDSRKVNNIKESIFNYIYITTLFHMHDNTITAKNIIKADYI</sequence>
<organism evidence="1">
    <name type="scientific">Xenorhabdus bovienii str. oregonense</name>
    <dbReference type="NCBI Taxonomy" id="1398202"/>
    <lineage>
        <taxon>Bacteria</taxon>
        <taxon>Pseudomonadati</taxon>
        <taxon>Pseudomonadota</taxon>
        <taxon>Gammaproteobacteria</taxon>
        <taxon>Enterobacterales</taxon>
        <taxon>Morganellaceae</taxon>
        <taxon>Xenorhabdus</taxon>
    </lineage>
</organism>
<proteinExistence type="predicted"/>
<comment type="caution">
    <text evidence="1">The sequence shown here is derived from an EMBL/GenBank/DDBJ whole genome shotgun (WGS) entry which is preliminary data.</text>
</comment>
<reference evidence="1" key="1">
    <citation type="submission" date="2013-07" db="EMBL/GenBank/DDBJ databases">
        <title>Sub-species coevolution in mutualistic symbiosis.</title>
        <authorList>
            <person name="Murfin K."/>
            <person name="Klassen J."/>
            <person name="Lee M."/>
            <person name="Forst S."/>
            <person name="Stock P."/>
            <person name="Goodrich-Blair H."/>
        </authorList>
    </citation>
    <scope>NUCLEOTIDE SEQUENCE [LARGE SCALE GENOMIC DNA]</scope>
    <source>
        <strain evidence="1">Oregonense</strain>
    </source>
</reference>
<gene>
    <name evidence="1" type="ORF">XBO1_2280004</name>
</gene>
<protein>
    <submittedName>
        <fullName evidence="1">Uncharacterized protein</fullName>
    </submittedName>
</protein>
<evidence type="ECO:0000313" key="1">
    <source>
        <dbReference type="EMBL" id="CDH06427.1"/>
    </source>
</evidence>
<dbReference type="EMBL" id="CBSX010000144">
    <property type="protein sequence ID" value="CDH06427.1"/>
    <property type="molecule type" value="Genomic_DNA"/>
</dbReference>
<accession>A0A077NW76</accession>
<dbReference type="Proteomes" id="UP000028483">
    <property type="component" value="Unassembled WGS sequence"/>
</dbReference>
<dbReference type="AlphaFoldDB" id="A0A077NW76"/>